<dbReference type="EMBL" id="FODY01000017">
    <property type="protein sequence ID" value="SEP30500.1"/>
    <property type="molecule type" value="Genomic_DNA"/>
</dbReference>
<dbReference type="STRING" id="112903.SAMN04490178_11779"/>
<evidence type="ECO:0000313" key="3">
    <source>
        <dbReference type="Proteomes" id="UP000198847"/>
    </source>
</evidence>
<proteinExistence type="predicted"/>
<accession>A0A1H8WS44</accession>
<evidence type="ECO:0000313" key="2">
    <source>
        <dbReference type="EMBL" id="SEP30500.1"/>
    </source>
</evidence>
<name>A0A1H8WS44_9FIRM</name>
<organism evidence="2 3">
    <name type="scientific">Propionispora vibrioides</name>
    <dbReference type="NCBI Taxonomy" id="112903"/>
    <lineage>
        <taxon>Bacteria</taxon>
        <taxon>Bacillati</taxon>
        <taxon>Bacillota</taxon>
        <taxon>Negativicutes</taxon>
        <taxon>Selenomonadales</taxon>
        <taxon>Sporomusaceae</taxon>
        <taxon>Propionispora</taxon>
    </lineage>
</organism>
<gene>
    <name evidence="2" type="ORF">SAMN04490178_11779</name>
</gene>
<sequence length="355" mass="38645">MARIQRLAGLLLLLLCLQGSFSPVQAAGLQDTDIDYIGEWEVQAGSDGGTLLLSDSPEMVSQDGILYQDKVDGTVRLFYYHVNAAPTAKRLDVILENDGPEPAHIKVQKYGRSDPGFSWMTVGKETLRAYLTGSQPYELTIPPRQSRSLSPDIHQTAILTNMLAHGIYDFVTDKPVTVRVLMMPLLADSDRFYPTAKILPADSVHLRGTFAGANRMIVPLQPYNPTTDGAIAITLADNQWDRYVRGTDATDGSSVVNYGNYGIVYQIPFPSKTGSAFSAYLAPRGGEYAGAVGIQSPDVYWSPVATPRGRLSYGLDARRDFTFLGNFDGGVPLAFTFSPPGGSNLPVRLVFLPQS</sequence>
<dbReference type="RefSeq" id="WP_091748582.1">
    <property type="nucleotide sequence ID" value="NZ_FODY01000017.1"/>
</dbReference>
<dbReference type="Proteomes" id="UP000198847">
    <property type="component" value="Unassembled WGS sequence"/>
</dbReference>
<reference evidence="2 3" key="1">
    <citation type="submission" date="2016-10" db="EMBL/GenBank/DDBJ databases">
        <authorList>
            <person name="de Groot N.N."/>
        </authorList>
    </citation>
    <scope>NUCLEOTIDE SEQUENCE [LARGE SCALE GENOMIC DNA]</scope>
    <source>
        <strain evidence="2 3">DSM 13305</strain>
    </source>
</reference>
<dbReference type="OrthoDB" id="1675044at2"/>
<feature type="signal peptide" evidence="1">
    <location>
        <begin position="1"/>
        <end position="26"/>
    </location>
</feature>
<protein>
    <submittedName>
        <fullName evidence="2">Uncharacterized protein</fullName>
    </submittedName>
</protein>
<keyword evidence="1" id="KW-0732">Signal</keyword>
<dbReference type="AlphaFoldDB" id="A0A1H8WS44"/>
<keyword evidence="3" id="KW-1185">Reference proteome</keyword>
<evidence type="ECO:0000256" key="1">
    <source>
        <dbReference type="SAM" id="SignalP"/>
    </source>
</evidence>
<feature type="chain" id="PRO_5011697824" evidence="1">
    <location>
        <begin position="27"/>
        <end position="355"/>
    </location>
</feature>